<sequence>MKGMLELHLTCGTLHDGQISSFVALCEQVGLRPLLIDSHHGEPRRQPSAAAWLRADLEEAKAEAMALAQWLARAGMAVLGVKVDARVSDTQYLERPGHYFEWRGKLRPQPGFHDLGALRALCESHGAHLSRDSLREEADTCFITLRGRATLSEFSASVAALTAQLAQDGWPLLKQDSEICLHDSREPLEPDLLAPYVLPRKPPASAAPDGTGG</sequence>
<protein>
    <submittedName>
        <fullName evidence="1">Uncharacterized protein</fullName>
    </submittedName>
</protein>
<dbReference type="AlphaFoldDB" id="A0A679ISK1"/>
<dbReference type="RefSeq" id="WP_339087868.1">
    <property type="nucleotide sequence ID" value="NZ_LR743507.1"/>
</dbReference>
<evidence type="ECO:0000313" key="1">
    <source>
        <dbReference type="EMBL" id="CAA2099133.1"/>
    </source>
</evidence>
<reference evidence="1" key="1">
    <citation type="submission" date="2019-12" db="EMBL/GenBank/DDBJ databases">
        <authorList>
            <person name="Cremers G."/>
        </authorList>
    </citation>
    <scope>NUCLEOTIDE SEQUENCE</scope>
    <source>
        <strain evidence="1">Vvax</strain>
    </source>
</reference>
<gene>
    <name evidence="1" type="ORF">VVAX_00077</name>
</gene>
<accession>A0A679ISK1</accession>
<name>A0A679ISK1_VARPD</name>
<proteinExistence type="predicted"/>
<organism evidence="1">
    <name type="scientific">Variovorax paradoxus</name>
    <dbReference type="NCBI Taxonomy" id="34073"/>
    <lineage>
        <taxon>Bacteria</taxon>
        <taxon>Pseudomonadati</taxon>
        <taxon>Pseudomonadota</taxon>
        <taxon>Betaproteobacteria</taxon>
        <taxon>Burkholderiales</taxon>
        <taxon>Comamonadaceae</taxon>
        <taxon>Variovorax</taxon>
    </lineage>
</organism>
<dbReference type="EMBL" id="LR743507">
    <property type="protein sequence ID" value="CAA2099133.1"/>
    <property type="molecule type" value="Genomic_DNA"/>
</dbReference>